<dbReference type="InterPro" id="IPR020054">
    <property type="entry name" value="Prot_inh_SSI_I16_CS"/>
</dbReference>
<evidence type="ECO:0000256" key="8">
    <source>
        <dbReference type="RuleBase" id="RU003471"/>
    </source>
</evidence>
<evidence type="ECO:0000256" key="6">
    <source>
        <dbReference type="ARBA" id="ARBA00022900"/>
    </source>
</evidence>
<comment type="similarity">
    <text evidence="2 8">Belongs to the protease inhibitor I16 (SSI) family.</text>
</comment>
<evidence type="ECO:0000256" key="2">
    <source>
        <dbReference type="ARBA" id="ARBA00010472"/>
    </source>
</evidence>
<keyword evidence="12" id="KW-1185">Reference proteome</keyword>
<dbReference type="InterPro" id="IPR036819">
    <property type="entry name" value="Subtilisin_inhibitor-like_sf"/>
</dbReference>
<keyword evidence="7" id="KW-1015">Disulfide bond</keyword>
<evidence type="ECO:0000256" key="5">
    <source>
        <dbReference type="ARBA" id="ARBA00022690"/>
    </source>
</evidence>
<dbReference type="PROSITE" id="PS00999">
    <property type="entry name" value="SSI"/>
    <property type="match status" value="1"/>
</dbReference>
<feature type="region of interest" description="Disordered" evidence="9">
    <location>
        <begin position="1"/>
        <end position="23"/>
    </location>
</feature>
<dbReference type="GO" id="GO:0005576">
    <property type="term" value="C:extracellular region"/>
    <property type="evidence" value="ECO:0007669"/>
    <property type="project" value="UniProtKB-SubCell"/>
</dbReference>
<evidence type="ECO:0000313" key="11">
    <source>
        <dbReference type="EMBL" id="PZG52189.1"/>
    </source>
</evidence>
<protein>
    <recommendedName>
        <fullName evidence="10">Subtilisin inhibitor domain-containing protein</fullName>
    </recommendedName>
</protein>
<proteinExistence type="inferred from homology"/>
<dbReference type="Pfam" id="PF00720">
    <property type="entry name" value="SSI"/>
    <property type="match status" value="1"/>
</dbReference>
<name>A0A2W2HB94_9ACTN</name>
<dbReference type="Proteomes" id="UP000248544">
    <property type="component" value="Unassembled WGS sequence"/>
</dbReference>
<feature type="domain" description="Subtilisin inhibitor" evidence="10">
    <location>
        <begin position="85"/>
        <end position="158"/>
    </location>
</feature>
<dbReference type="GO" id="GO:0004867">
    <property type="term" value="F:serine-type endopeptidase inhibitor activity"/>
    <property type="evidence" value="ECO:0007669"/>
    <property type="project" value="UniProtKB-KW"/>
</dbReference>
<gene>
    <name evidence="11" type="ORF">C1I98_07275</name>
</gene>
<reference evidence="11 12" key="1">
    <citation type="submission" date="2018-01" db="EMBL/GenBank/DDBJ databases">
        <title>Draft genome sequence of Sphaerisporangium sp. 7K107.</title>
        <authorList>
            <person name="Sahin N."/>
            <person name="Saygin H."/>
            <person name="Ay H."/>
        </authorList>
    </citation>
    <scope>NUCLEOTIDE SEQUENCE [LARGE SCALE GENOMIC DNA]</scope>
    <source>
        <strain evidence="11 12">7K107</strain>
    </source>
</reference>
<evidence type="ECO:0000256" key="3">
    <source>
        <dbReference type="ARBA" id="ARBA00011738"/>
    </source>
</evidence>
<dbReference type="InterPro" id="IPR023549">
    <property type="entry name" value="Subtilisin_inhibitor"/>
</dbReference>
<dbReference type="Gene3D" id="3.30.350.10">
    <property type="entry name" value="Subtilisin inhibitor-like"/>
    <property type="match status" value="1"/>
</dbReference>
<evidence type="ECO:0000256" key="9">
    <source>
        <dbReference type="SAM" id="MobiDB-lite"/>
    </source>
</evidence>
<organism evidence="11 12">
    <name type="scientific">Spongiactinospora gelatinilytica</name>
    <dbReference type="NCBI Taxonomy" id="2666298"/>
    <lineage>
        <taxon>Bacteria</taxon>
        <taxon>Bacillati</taxon>
        <taxon>Actinomycetota</taxon>
        <taxon>Actinomycetes</taxon>
        <taxon>Streptosporangiales</taxon>
        <taxon>Streptosporangiaceae</taxon>
        <taxon>Spongiactinospora</taxon>
    </lineage>
</organism>
<dbReference type="AlphaFoldDB" id="A0A2W2HB94"/>
<dbReference type="EMBL" id="POUA01000035">
    <property type="protein sequence ID" value="PZG52189.1"/>
    <property type="molecule type" value="Genomic_DNA"/>
</dbReference>
<dbReference type="InterPro" id="IPR000691">
    <property type="entry name" value="Prot_inh_I16_SSI"/>
</dbReference>
<evidence type="ECO:0000313" key="12">
    <source>
        <dbReference type="Proteomes" id="UP000248544"/>
    </source>
</evidence>
<comment type="subcellular location">
    <subcellularLocation>
        <location evidence="1">Secreted</location>
    </subcellularLocation>
</comment>
<keyword evidence="6 8" id="KW-0722">Serine protease inhibitor</keyword>
<accession>A0A2W2HB94</accession>
<evidence type="ECO:0000256" key="7">
    <source>
        <dbReference type="ARBA" id="ARBA00023157"/>
    </source>
</evidence>
<sequence length="174" mass="18343">MARGRSVSRGAGGGPHFMRTPRSGKVTVSITARRWPVSTARPPVRGVVTLSAAAVAAAALAAAFPAQAKVPQSMLGITRHDLIADHTRHWSLFCDPDGGTHPEARRACDHLRAIDGDLGLLRARYRSARCVGGHTPVRVEIRGSWHGRIVGFHAHYPNAACAQGAAASPTLVPG</sequence>
<evidence type="ECO:0000256" key="1">
    <source>
        <dbReference type="ARBA" id="ARBA00004613"/>
    </source>
</evidence>
<keyword evidence="5 8" id="KW-0646">Protease inhibitor</keyword>
<dbReference type="SUPFAM" id="SSF55399">
    <property type="entry name" value="Subtilisin inhibitor"/>
    <property type="match status" value="1"/>
</dbReference>
<dbReference type="PRINTS" id="PR00294">
    <property type="entry name" value="SSBTLNINHBTR"/>
</dbReference>
<comment type="subunit">
    <text evidence="3">Homodimer.</text>
</comment>
<evidence type="ECO:0000256" key="4">
    <source>
        <dbReference type="ARBA" id="ARBA00022525"/>
    </source>
</evidence>
<evidence type="ECO:0000259" key="10">
    <source>
        <dbReference type="Pfam" id="PF00720"/>
    </source>
</evidence>
<keyword evidence="4" id="KW-0964">Secreted</keyword>
<comment type="caution">
    <text evidence="11">The sequence shown here is derived from an EMBL/GenBank/DDBJ whole genome shotgun (WGS) entry which is preliminary data.</text>
</comment>